<dbReference type="Proteomes" id="UP000095284">
    <property type="component" value="Unplaced"/>
</dbReference>
<evidence type="ECO:0000313" key="8">
    <source>
        <dbReference type="EMBL" id="CAG9125199.1"/>
    </source>
</evidence>
<dbReference type="InterPro" id="IPR019424">
    <property type="entry name" value="7TM_GPCR_Srsx"/>
</dbReference>
<dbReference type="Proteomes" id="UP000659654">
    <property type="component" value="Unassembled WGS sequence"/>
</dbReference>
<reference evidence="8" key="2">
    <citation type="submission" date="2020-08" db="EMBL/GenBank/DDBJ databases">
        <authorList>
            <person name="Kikuchi T."/>
        </authorList>
    </citation>
    <scope>NUCLEOTIDE SEQUENCE</scope>
    <source>
        <strain evidence="7">Ka4C1</strain>
    </source>
</reference>
<sequence length="320" mass="36947">MSELYPEYKDKLIWPAVPGIILILATAFVGFFGNANIIIATCRTKALHTNCCILIATTAFFDIIHQLAHIIFALRFFAINYFMELDSCFYMQIAFVFAMNFGSFAYLSVGLDRLCCVIFPSRYYNQLNRVYRIPYLVVMLLLPTVYSSTLLFLAHDAIGPAKDEMVVCFITDVFYGHMQRTWNSVQWITFAVTVVSYCLLWLMIRIKNATYARKLTKTVTYIMGTLVFGWFITTFVGMAASQAHATPYTMFLIHTDFGWPANLGIAANYFIYYSTNTEYRRAFSDQLAMLFLWRVDRKKRNVTDIHVISDLRRKSSRQTG</sequence>
<protein>
    <submittedName>
        <fullName evidence="7">(pine wood nematode) hypothetical protein</fullName>
    </submittedName>
    <submittedName>
        <fullName evidence="11">G_PROTEIN_RECEP_F1_2 domain-containing protein</fullName>
    </submittedName>
</protein>
<evidence type="ECO:0000313" key="9">
    <source>
        <dbReference type="Proteomes" id="UP000095284"/>
    </source>
</evidence>
<keyword evidence="4 5" id="KW-0472">Membrane</keyword>
<feature type="transmembrane region" description="Helical" evidence="5">
    <location>
        <begin position="251"/>
        <end position="271"/>
    </location>
</feature>
<dbReference type="GO" id="GO:0016020">
    <property type="term" value="C:membrane"/>
    <property type="evidence" value="ECO:0007669"/>
    <property type="project" value="UniProtKB-SubCell"/>
</dbReference>
<organism evidence="9 11">
    <name type="scientific">Bursaphelenchus xylophilus</name>
    <name type="common">Pinewood nematode worm</name>
    <name type="synonym">Aphelenchoides xylophilus</name>
    <dbReference type="NCBI Taxonomy" id="6326"/>
    <lineage>
        <taxon>Eukaryota</taxon>
        <taxon>Metazoa</taxon>
        <taxon>Ecdysozoa</taxon>
        <taxon>Nematoda</taxon>
        <taxon>Chromadorea</taxon>
        <taxon>Rhabditida</taxon>
        <taxon>Tylenchina</taxon>
        <taxon>Tylenchomorpha</taxon>
        <taxon>Aphelenchoidea</taxon>
        <taxon>Aphelenchoididae</taxon>
        <taxon>Bursaphelenchus</taxon>
    </lineage>
</organism>
<evidence type="ECO:0000259" key="6">
    <source>
        <dbReference type="PROSITE" id="PS50262"/>
    </source>
</evidence>
<dbReference type="SMART" id="SM01381">
    <property type="entry name" value="7TM_GPCR_Srsx"/>
    <property type="match status" value="1"/>
</dbReference>
<feature type="domain" description="G-protein coupled receptors family 1 profile" evidence="6">
    <location>
        <begin position="33"/>
        <end position="272"/>
    </location>
</feature>
<comment type="subcellular location">
    <subcellularLocation>
        <location evidence="1">Membrane</location>
    </subcellularLocation>
</comment>
<dbReference type="GO" id="GO:0004930">
    <property type="term" value="F:G protein-coupled receptor activity"/>
    <property type="evidence" value="ECO:0007669"/>
    <property type="project" value="InterPro"/>
</dbReference>
<dbReference type="InterPro" id="IPR047130">
    <property type="entry name" value="7TM_GPCR_Srsx_nematod"/>
</dbReference>
<evidence type="ECO:0000256" key="3">
    <source>
        <dbReference type="ARBA" id="ARBA00022989"/>
    </source>
</evidence>
<reference evidence="11" key="1">
    <citation type="submission" date="2016-11" db="UniProtKB">
        <authorList>
            <consortium name="WormBaseParasite"/>
        </authorList>
    </citation>
    <scope>IDENTIFICATION</scope>
</reference>
<dbReference type="PROSITE" id="PS50262">
    <property type="entry name" value="G_PROTEIN_RECEP_F1_2"/>
    <property type="match status" value="1"/>
</dbReference>
<dbReference type="WBParaSite" id="BXY_0557500.1">
    <property type="protein sequence ID" value="BXY_0557500.1"/>
    <property type="gene ID" value="BXY_0557500"/>
</dbReference>
<keyword evidence="2 5" id="KW-0812">Transmembrane</keyword>
<dbReference type="SMR" id="A0A1I7RXV8"/>
<keyword evidence="10" id="KW-1185">Reference proteome</keyword>
<evidence type="ECO:0000256" key="5">
    <source>
        <dbReference type="SAM" id="Phobius"/>
    </source>
</evidence>
<dbReference type="AlphaFoldDB" id="A0A1I7RXV8"/>
<accession>A0A1I7RXV8</accession>
<evidence type="ECO:0000313" key="11">
    <source>
        <dbReference type="WBParaSite" id="BXY_0557500.1"/>
    </source>
</evidence>
<dbReference type="SUPFAM" id="SSF81321">
    <property type="entry name" value="Family A G protein-coupled receptor-like"/>
    <property type="match status" value="1"/>
</dbReference>
<feature type="transmembrane region" description="Helical" evidence="5">
    <location>
        <begin position="89"/>
        <end position="109"/>
    </location>
</feature>
<gene>
    <name evidence="7" type="ORF">BXYJ_LOCUS12656</name>
</gene>
<dbReference type="Pfam" id="PF10320">
    <property type="entry name" value="7TM_GPCR_Srsx"/>
    <property type="match status" value="1"/>
</dbReference>
<dbReference type="PANTHER" id="PTHR23360">
    <property type="entry name" value="G-PROTEIN COUPLED RECEPTORS FAMILY 1 PROFILE DOMAIN-CONTAINING PROTEIN-RELATED"/>
    <property type="match status" value="1"/>
</dbReference>
<dbReference type="EMBL" id="CAJFDI010000005">
    <property type="protein sequence ID" value="CAD5232565.1"/>
    <property type="molecule type" value="Genomic_DNA"/>
</dbReference>
<feature type="transmembrane region" description="Helical" evidence="5">
    <location>
        <begin position="185"/>
        <end position="206"/>
    </location>
</feature>
<dbReference type="PANTHER" id="PTHR23360:SF5">
    <property type="entry name" value="G-PROTEIN COUPLED RECEPTORS FAMILY 1 PROFILE DOMAIN-CONTAINING PROTEIN"/>
    <property type="match status" value="1"/>
</dbReference>
<evidence type="ECO:0000256" key="2">
    <source>
        <dbReference type="ARBA" id="ARBA00022692"/>
    </source>
</evidence>
<name>A0A1I7RXV8_BURXY</name>
<dbReference type="InterPro" id="IPR000276">
    <property type="entry name" value="GPCR_Rhodpsn"/>
</dbReference>
<evidence type="ECO:0000313" key="7">
    <source>
        <dbReference type="EMBL" id="CAD5232565.1"/>
    </source>
</evidence>
<evidence type="ECO:0000313" key="10">
    <source>
        <dbReference type="Proteomes" id="UP000659654"/>
    </source>
</evidence>
<evidence type="ECO:0000256" key="4">
    <source>
        <dbReference type="ARBA" id="ARBA00023136"/>
    </source>
</evidence>
<evidence type="ECO:0000256" key="1">
    <source>
        <dbReference type="ARBA" id="ARBA00004370"/>
    </source>
</evidence>
<dbReference type="InterPro" id="IPR017452">
    <property type="entry name" value="GPCR_Rhodpsn_7TM"/>
</dbReference>
<dbReference type="Gene3D" id="1.20.1070.10">
    <property type="entry name" value="Rhodopsin 7-helix transmembrane proteins"/>
    <property type="match status" value="1"/>
</dbReference>
<dbReference type="EMBL" id="CAJFCV020000005">
    <property type="protein sequence ID" value="CAG9125199.1"/>
    <property type="molecule type" value="Genomic_DNA"/>
</dbReference>
<feature type="transmembrane region" description="Helical" evidence="5">
    <location>
        <begin position="12"/>
        <end position="39"/>
    </location>
</feature>
<feature type="transmembrane region" description="Helical" evidence="5">
    <location>
        <begin position="130"/>
        <end position="154"/>
    </location>
</feature>
<proteinExistence type="predicted"/>
<dbReference type="Proteomes" id="UP000582659">
    <property type="component" value="Unassembled WGS sequence"/>
</dbReference>
<feature type="transmembrane region" description="Helical" evidence="5">
    <location>
        <begin position="51"/>
        <end position="77"/>
    </location>
</feature>
<keyword evidence="3 5" id="KW-1133">Transmembrane helix</keyword>
<feature type="transmembrane region" description="Helical" evidence="5">
    <location>
        <begin position="218"/>
        <end position="239"/>
    </location>
</feature>
<dbReference type="OrthoDB" id="5850333at2759"/>